<dbReference type="GO" id="GO:0003723">
    <property type="term" value="F:RNA binding"/>
    <property type="evidence" value="ECO:0007669"/>
    <property type="project" value="InterPro"/>
</dbReference>
<evidence type="ECO:0000313" key="18">
    <source>
        <dbReference type="Proteomes" id="UP000319148"/>
    </source>
</evidence>
<comment type="caution">
    <text evidence="17">The sequence shown here is derived from an EMBL/GenBank/DDBJ whole genome shotgun (WGS) entry which is preliminary data.</text>
</comment>
<evidence type="ECO:0000313" key="17">
    <source>
        <dbReference type="EMBL" id="TPD57479.1"/>
    </source>
</evidence>
<keyword evidence="4" id="KW-0413">Isomerase</keyword>
<evidence type="ECO:0000256" key="2">
    <source>
        <dbReference type="ARBA" id="ARBA00022552"/>
    </source>
</evidence>
<gene>
    <name evidence="17" type="ORF">FIV46_15275</name>
</gene>
<evidence type="ECO:0000256" key="13">
    <source>
        <dbReference type="ARBA" id="ARBA00042844"/>
    </source>
</evidence>
<keyword evidence="2" id="KW-0698">rRNA processing</keyword>
<dbReference type="OrthoDB" id="9807829at2"/>
<dbReference type="EMBL" id="VFIY01000018">
    <property type="protein sequence ID" value="TPD57479.1"/>
    <property type="molecule type" value="Genomic_DNA"/>
</dbReference>
<evidence type="ECO:0000256" key="7">
    <source>
        <dbReference type="ARBA" id="ARBA00037305"/>
    </source>
</evidence>
<dbReference type="InterPro" id="IPR020103">
    <property type="entry name" value="PsdUridine_synth_cat_dom_sf"/>
</dbReference>
<dbReference type="Pfam" id="PF00849">
    <property type="entry name" value="PseudoU_synth_2"/>
    <property type="match status" value="1"/>
</dbReference>
<evidence type="ECO:0000256" key="14">
    <source>
        <dbReference type="ARBA" id="ARBA00042883"/>
    </source>
</evidence>
<evidence type="ECO:0000256" key="12">
    <source>
        <dbReference type="ARBA" id="ARBA00042372"/>
    </source>
</evidence>
<dbReference type="Proteomes" id="UP000319148">
    <property type="component" value="Unassembled WGS sequence"/>
</dbReference>
<dbReference type="GO" id="GO:0160142">
    <property type="term" value="F:23S rRNA pseudouridine(746) synthase activity"/>
    <property type="evidence" value="ECO:0007669"/>
    <property type="project" value="UniProtKB-EC"/>
</dbReference>
<dbReference type="InterPro" id="IPR006224">
    <property type="entry name" value="PsdUridine_synth_RluA-like_CS"/>
</dbReference>
<dbReference type="CDD" id="cd02869">
    <property type="entry name" value="PseudoU_synth_RluA_like"/>
    <property type="match status" value="1"/>
</dbReference>
<comment type="catalytic activity">
    <reaction evidence="6">
        <text>uridine(746) in 23S rRNA = pseudouridine(746) in 23S rRNA</text>
        <dbReference type="Rhea" id="RHEA:42548"/>
        <dbReference type="Rhea" id="RHEA-COMP:10109"/>
        <dbReference type="Rhea" id="RHEA-COMP:10110"/>
        <dbReference type="ChEBI" id="CHEBI:65314"/>
        <dbReference type="ChEBI" id="CHEBI:65315"/>
        <dbReference type="EC" id="5.4.99.29"/>
    </reaction>
</comment>
<keyword evidence="18" id="KW-1185">Reference proteome</keyword>
<dbReference type="GO" id="GO:0160151">
    <property type="term" value="F:tRNA pseudouridine(32) synthase activity"/>
    <property type="evidence" value="ECO:0007669"/>
    <property type="project" value="UniProtKB-EC"/>
</dbReference>
<accession>A0A501PAR4</accession>
<comment type="similarity">
    <text evidence="1">Belongs to the pseudouridine synthase RluA family.</text>
</comment>
<evidence type="ECO:0000256" key="8">
    <source>
        <dbReference type="ARBA" id="ARBA00038944"/>
    </source>
</evidence>
<comment type="catalytic activity">
    <reaction evidence="5">
        <text>uridine(32) in tRNA = pseudouridine(32) in tRNA</text>
        <dbReference type="Rhea" id="RHEA:42544"/>
        <dbReference type="Rhea" id="RHEA-COMP:10107"/>
        <dbReference type="Rhea" id="RHEA-COMP:10108"/>
        <dbReference type="ChEBI" id="CHEBI:65314"/>
        <dbReference type="ChEBI" id="CHEBI:65315"/>
        <dbReference type="EC" id="5.4.99.28"/>
    </reaction>
</comment>
<proteinExistence type="inferred from homology"/>
<dbReference type="EC" id="5.4.99.29" evidence="9"/>
<name>A0A501PAR4_9PROT</name>
<organism evidence="17 18">
    <name type="scientific">Emcibacter nanhaiensis</name>
    <dbReference type="NCBI Taxonomy" id="1505037"/>
    <lineage>
        <taxon>Bacteria</taxon>
        <taxon>Pseudomonadati</taxon>
        <taxon>Pseudomonadota</taxon>
        <taxon>Alphaproteobacteria</taxon>
        <taxon>Emcibacterales</taxon>
        <taxon>Emcibacteraceae</taxon>
        <taxon>Emcibacter</taxon>
    </lineage>
</organism>
<dbReference type="EC" id="5.4.99.28" evidence="8"/>
<comment type="function">
    <text evidence="7">Dual specificity enzyme that catalyzes the synthesis of pseudouridine from uracil-746 in 23S ribosomal RNA and from uracil-32 in the anticodon stem and loop of transfer RNAs.</text>
</comment>
<evidence type="ECO:0000256" key="15">
    <source>
        <dbReference type="ARBA" id="ARBA00043143"/>
    </source>
</evidence>
<evidence type="ECO:0000256" key="9">
    <source>
        <dbReference type="ARBA" id="ARBA00038945"/>
    </source>
</evidence>
<dbReference type="AlphaFoldDB" id="A0A501PAR4"/>
<keyword evidence="3" id="KW-0819">tRNA processing</keyword>
<evidence type="ECO:0000256" key="11">
    <source>
        <dbReference type="ARBA" id="ARBA00041266"/>
    </source>
</evidence>
<evidence type="ECO:0000256" key="6">
    <source>
        <dbReference type="ARBA" id="ARBA00036916"/>
    </source>
</evidence>
<dbReference type="Gene3D" id="3.30.2350.10">
    <property type="entry name" value="Pseudouridine synthase"/>
    <property type="match status" value="1"/>
</dbReference>
<evidence type="ECO:0000256" key="5">
    <source>
        <dbReference type="ARBA" id="ARBA00036184"/>
    </source>
</evidence>
<dbReference type="InterPro" id="IPR050188">
    <property type="entry name" value="RluA_PseudoU_synthase"/>
</dbReference>
<reference evidence="18" key="1">
    <citation type="submission" date="2019-06" db="EMBL/GenBank/DDBJ databases">
        <title>The complete genome of Emcibacter congregatus ZYLT.</title>
        <authorList>
            <person name="Zhao Z."/>
        </authorList>
    </citation>
    <scope>NUCLEOTIDE SEQUENCE [LARGE SCALE GENOMIC DNA]</scope>
    <source>
        <strain evidence="18">MCCC 1A06723</strain>
    </source>
</reference>
<feature type="domain" description="Pseudouridine synthase RsuA/RluA-like" evidence="16">
    <location>
        <begin position="21"/>
        <end position="169"/>
    </location>
</feature>
<dbReference type="PANTHER" id="PTHR21600:SF91">
    <property type="entry name" value="DUAL-SPECIFICITY RNA PSEUDOURIDINE SYNTHASE RLUA"/>
    <property type="match status" value="1"/>
</dbReference>
<evidence type="ECO:0000256" key="4">
    <source>
        <dbReference type="ARBA" id="ARBA00023235"/>
    </source>
</evidence>
<dbReference type="GO" id="GO:0008033">
    <property type="term" value="P:tRNA processing"/>
    <property type="evidence" value="ECO:0007669"/>
    <property type="project" value="UniProtKB-KW"/>
</dbReference>
<dbReference type="PROSITE" id="PS01129">
    <property type="entry name" value="PSI_RLU"/>
    <property type="match status" value="1"/>
</dbReference>
<evidence type="ECO:0000256" key="3">
    <source>
        <dbReference type="ARBA" id="ARBA00022694"/>
    </source>
</evidence>
<protein>
    <recommendedName>
        <fullName evidence="10">Dual-specificity RNA pseudouridine synthase RluA</fullName>
        <ecNumber evidence="8">5.4.99.28</ecNumber>
        <ecNumber evidence="9">5.4.99.29</ecNumber>
    </recommendedName>
    <alternativeName>
        <fullName evidence="11">23S rRNA pseudouridine(746) synthase</fullName>
    </alternativeName>
    <alternativeName>
        <fullName evidence="14">Ribosomal large subunit pseudouridine synthase A</fullName>
    </alternativeName>
    <alternativeName>
        <fullName evidence="13">rRNA pseudouridylate synthase A</fullName>
    </alternativeName>
    <alternativeName>
        <fullName evidence="15">rRNA-uridine isomerase A</fullName>
    </alternativeName>
    <alternativeName>
        <fullName evidence="12">tRNA pseudouridine(32) synthase</fullName>
    </alternativeName>
</protein>
<dbReference type="PANTHER" id="PTHR21600">
    <property type="entry name" value="MITOCHONDRIAL RNA PSEUDOURIDINE SYNTHASE"/>
    <property type="match status" value="1"/>
</dbReference>
<evidence type="ECO:0000256" key="1">
    <source>
        <dbReference type="ARBA" id="ARBA00010876"/>
    </source>
</evidence>
<dbReference type="GO" id="GO:0000455">
    <property type="term" value="P:enzyme-directed rRNA pseudouridine synthesis"/>
    <property type="evidence" value="ECO:0007669"/>
    <property type="project" value="TreeGrafter"/>
</dbReference>
<evidence type="ECO:0000259" key="16">
    <source>
        <dbReference type="Pfam" id="PF00849"/>
    </source>
</evidence>
<dbReference type="RefSeq" id="WP_139941794.1">
    <property type="nucleotide sequence ID" value="NZ_JBHSYP010000005.1"/>
</dbReference>
<evidence type="ECO:0000256" key="10">
    <source>
        <dbReference type="ARBA" id="ARBA00039988"/>
    </source>
</evidence>
<dbReference type="SUPFAM" id="SSF55120">
    <property type="entry name" value="Pseudouridine synthase"/>
    <property type="match status" value="1"/>
</dbReference>
<sequence>MLPDYAPPLEPYLDILYEDDYLLVLNKQSGLLSVPGRHDHLKDCLESRVQSRYPTASTIHRLDMETSGILVMALSKEIHGHVGRQFEHRRTEKTYIARVAGHVAGDEGEVDLPLICDWPNRPRQMVDFERGKKALTRWRVLEREEGDVTRLELKPVTGRSHQLRVHCQQMGHSILGDPFYASDEVKNMTDRLQLHAHSLSLFHPVRKETVTFTSPVPF</sequence>
<dbReference type="InterPro" id="IPR006145">
    <property type="entry name" value="PsdUridine_synth_RsuA/RluA"/>
</dbReference>